<comment type="caution">
    <text evidence="2">The sequence shown here is derived from an EMBL/GenBank/DDBJ whole genome shotgun (WGS) entry which is preliminary data.</text>
</comment>
<accession>A0ABS6T5T6</accession>
<evidence type="ECO:0000256" key="1">
    <source>
        <dbReference type="SAM" id="SignalP"/>
    </source>
</evidence>
<proteinExistence type="predicted"/>
<name>A0ABS6T5T6_9RHOB</name>
<reference evidence="2 3" key="1">
    <citation type="submission" date="2021-05" db="EMBL/GenBank/DDBJ databases">
        <title>Culturable bacteria isolated from Daya Bay.</title>
        <authorList>
            <person name="Zheng W."/>
            <person name="Yu S."/>
            <person name="Huang Y."/>
        </authorList>
    </citation>
    <scope>NUCLEOTIDE SEQUENCE [LARGE SCALE GENOMIC DNA]</scope>
    <source>
        <strain evidence="2 3">DP4N28-5</strain>
    </source>
</reference>
<gene>
    <name evidence="2" type="ORF">KJP28_16905</name>
</gene>
<dbReference type="RefSeq" id="WP_218393804.1">
    <property type="nucleotide sequence ID" value="NZ_JAHUZE010000004.1"/>
</dbReference>
<keyword evidence="3" id="KW-1185">Reference proteome</keyword>
<protein>
    <submittedName>
        <fullName evidence="2">DUF3089 domain-containing protein</fullName>
    </submittedName>
</protein>
<evidence type="ECO:0000313" key="2">
    <source>
        <dbReference type="EMBL" id="MBV7380607.1"/>
    </source>
</evidence>
<feature type="signal peptide" evidence="1">
    <location>
        <begin position="1"/>
        <end position="22"/>
    </location>
</feature>
<organism evidence="2 3">
    <name type="scientific">Maritimibacter dapengensis</name>
    <dbReference type="NCBI Taxonomy" id="2836868"/>
    <lineage>
        <taxon>Bacteria</taxon>
        <taxon>Pseudomonadati</taxon>
        <taxon>Pseudomonadota</taxon>
        <taxon>Alphaproteobacteria</taxon>
        <taxon>Rhodobacterales</taxon>
        <taxon>Roseobacteraceae</taxon>
        <taxon>Maritimibacter</taxon>
    </lineage>
</organism>
<sequence length="375" mass="39479">MISRIAISGLLVCLASPAAAQATDYGNEDNWLCLPGREDACQTDLTTSVVAPDGSITIKEFTAAEDPGVDCFYVYPTVSMDPTGNSDLSIDPAEVSTVQKQFARFGEVCKLYAPMYRQVTLAGLRAMLSGGDIGADWGLAASDVAAAFGHYMENHNEGRPYVLVGHSQGTIMLKGVIPMMIDGKPAQENLLSAILMGYNIALPENEVVGGELGSIPLCESAEQTGCAVAFTSFKADNVPSQGAEFGYLGQEGMVNACVNPAELLGRETLDSYFTSIYGPTTKAVEAWSSAGNVETPYVSTPGLVSGACMSKNGAQYFGITVNADPEDARTDEIGGELFLGPNVATGWGLHMIDAFLTQGDVIDLIKSQAEAYAAK</sequence>
<dbReference type="EMBL" id="JAHUZE010000004">
    <property type="protein sequence ID" value="MBV7380607.1"/>
    <property type="molecule type" value="Genomic_DNA"/>
</dbReference>
<dbReference type="Proteomes" id="UP000756530">
    <property type="component" value="Unassembled WGS sequence"/>
</dbReference>
<keyword evidence="1" id="KW-0732">Signal</keyword>
<evidence type="ECO:0000313" key="3">
    <source>
        <dbReference type="Proteomes" id="UP000756530"/>
    </source>
</evidence>
<dbReference type="InterPro" id="IPR021440">
    <property type="entry name" value="DUF3089"/>
</dbReference>
<feature type="chain" id="PRO_5045876025" evidence="1">
    <location>
        <begin position="23"/>
        <end position="375"/>
    </location>
</feature>
<dbReference type="Pfam" id="PF11288">
    <property type="entry name" value="DUF3089"/>
    <property type="match status" value="1"/>
</dbReference>